<dbReference type="AlphaFoldDB" id="A0A936Z7M1"/>
<keyword evidence="3" id="KW-1133">Transmembrane helix</keyword>
<evidence type="ECO:0000256" key="3">
    <source>
        <dbReference type="ARBA" id="ARBA00022989"/>
    </source>
</evidence>
<reference evidence="6 7" key="1">
    <citation type="journal article" date="2017" name="Int. J. Syst. Evol. Microbiol.">
        <title>Ramlibacter monticola sp. nov., isolated from forest soil.</title>
        <authorList>
            <person name="Chaudhary D.K."/>
            <person name="Kim J."/>
        </authorList>
    </citation>
    <scope>NUCLEOTIDE SEQUENCE [LARGE SCALE GENOMIC DNA]</scope>
    <source>
        <strain evidence="6 7">KACC 19175</strain>
    </source>
</reference>
<dbReference type="EMBL" id="JAEQNE010000010">
    <property type="protein sequence ID" value="MBL0394844.1"/>
    <property type="molecule type" value="Genomic_DNA"/>
</dbReference>
<organism evidence="6 7">
    <name type="scientific">Ramlibacter monticola</name>
    <dbReference type="NCBI Taxonomy" id="1926872"/>
    <lineage>
        <taxon>Bacteria</taxon>
        <taxon>Pseudomonadati</taxon>
        <taxon>Pseudomonadota</taxon>
        <taxon>Betaproteobacteria</taxon>
        <taxon>Burkholderiales</taxon>
        <taxon>Comamonadaceae</taxon>
        <taxon>Ramlibacter</taxon>
    </lineage>
</organism>
<feature type="compositionally biased region" description="Low complexity" evidence="5">
    <location>
        <begin position="186"/>
        <end position="210"/>
    </location>
</feature>
<proteinExistence type="predicted"/>
<feature type="region of interest" description="Disordered" evidence="5">
    <location>
        <begin position="60"/>
        <end position="213"/>
    </location>
</feature>
<keyword evidence="2" id="KW-0812">Transmembrane</keyword>
<dbReference type="PRINTS" id="PR00806">
    <property type="entry name" value="VINCULIN"/>
</dbReference>
<accession>A0A936Z7M1</accession>
<dbReference type="GO" id="GO:0016020">
    <property type="term" value="C:membrane"/>
    <property type="evidence" value="ECO:0007669"/>
    <property type="project" value="UniProtKB-SubCell"/>
</dbReference>
<dbReference type="Gene3D" id="3.30.1150.10">
    <property type="match status" value="1"/>
</dbReference>
<comment type="caution">
    <text evidence="6">The sequence shown here is derived from an EMBL/GenBank/DDBJ whole genome shotgun (WGS) entry which is preliminary data.</text>
</comment>
<dbReference type="GO" id="GO:0043213">
    <property type="term" value="P:bacteriocin transport"/>
    <property type="evidence" value="ECO:0007669"/>
    <property type="project" value="InterPro"/>
</dbReference>
<dbReference type="NCBIfam" id="TIGR02794">
    <property type="entry name" value="tolA_full"/>
    <property type="match status" value="1"/>
</dbReference>
<dbReference type="GO" id="GO:0019534">
    <property type="term" value="F:toxin transmembrane transporter activity"/>
    <property type="evidence" value="ECO:0007669"/>
    <property type="project" value="InterPro"/>
</dbReference>
<feature type="compositionally biased region" description="Pro residues" evidence="5">
    <location>
        <begin position="63"/>
        <end position="88"/>
    </location>
</feature>
<keyword evidence="7" id="KW-1185">Reference proteome</keyword>
<evidence type="ECO:0000256" key="5">
    <source>
        <dbReference type="SAM" id="MobiDB-lite"/>
    </source>
</evidence>
<gene>
    <name evidence="6" type="primary">tolA</name>
    <name evidence="6" type="ORF">JJ685_27140</name>
</gene>
<dbReference type="Proteomes" id="UP000599109">
    <property type="component" value="Unassembled WGS sequence"/>
</dbReference>
<dbReference type="RefSeq" id="WP_201677516.1">
    <property type="nucleotide sequence ID" value="NZ_JAEQNE010000010.1"/>
</dbReference>
<dbReference type="InterPro" id="IPR006260">
    <property type="entry name" value="TonB/TolA_C"/>
</dbReference>
<feature type="compositionally biased region" description="Basic and acidic residues" evidence="5">
    <location>
        <begin position="96"/>
        <end position="180"/>
    </location>
</feature>
<dbReference type="NCBIfam" id="TIGR01352">
    <property type="entry name" value="tonB_Cterm"/>
    <property type="match status" value="1"/>
</dbReference>
<dbReference type="InterPro" id="IPR014161">
    <property type="entry name" value="Tol-Pal_TolA"/>
</dbReference>
<comment type="subcellular location">
    <subcellularLocation>
        <location evidence="1">Membrane</location>
        <topology evidence="1">Single-pass membrane protein</topology>
    </subcellularLocation>
</comment>
<evidence type="ECO:0000256" key="1">
    <source>
        <dbReference type="ARBA" id="ARBA00004167"/>
    </source>
</evidence>
<protein>
    <submittedName>
        <fullName evidence="6">Cell envelope integrity protein TolA</fullName>
    </submittedName>
</protein>
<evidence type="ECO:0000313" key="6">
    <source>
        <dbReference type="EMBL" id="MBL0394844.1"/>
    </source>
</evidence>
<keyword evidence="4" id="KW-0472">Membrane</keyword>
<sequence>MDAAADRPEFAPPPQDAMGRGLVLALVAHALLVAGLASGLKWQRESQSVAVEAELWSAVPREAAPPEPPQPPPAPPQPVVKPPPPQPDPQLQRDAQIARERELKREVEEKKRAELEREREERRKLEAKKKREEELAKKKEEARLAAEAKRKEEEKKHKEQEAKEARDAKKLAQQREDNLRRMQALAGTGAPGSTGSAAKASGPSAGWGAKVNARVRPNITFTDNIDGNPKAEVEVRTSPDGTIVSSKLVRSSGVKSWDDAVLRALQKTESLPRDVDGRVPSPVVIEFRPKG</sequence>
<dbReference type="SUPFAM" id="SSF74653">
    <property type="entry name" value="TolA/TonB C-terminal domain"/>
    <property type="match status" value="1"/>
</dbReference>
<evidence type="ECO:0000313" key="7">
    <source>
        <dbReference type="Proteomes" id="UP000599109"/>
    </source>
</evidence>
<dbReference type="Pfam" id="PF13103">
    <property type="entry name" value="TonB_2"/>
    <property type="match status" value="1"/>
</dbReference>
<name>A0A936Z7M1_9BURK</name>
<evidence type="ECO:0000256" key="4">
    <source>
        <dbReference type="ARBA" id="ARBA00023136"/>
    </source>
</evidence>
<evidence type="ECO:0000256" key="2">
    <source>
        <dbReference type="ARBA" id="ARBA00022692"/>
    </source>
</evidence>